<evidence type="ECO:0000256" key="1">
    <source>
        <dbReference type="SAM" id="MobiDB-lite"/>
    </source>
</evidence>
<reference evidence="2" key="1">
    <citation type="submission" date="2020-04" db="EMBL/GenBank/DDBJ databases">
        <authorList>
            <person name="Chiriac C."/>
            <person name="Salcher M."/>
            <person name="Ghai R."/>
            <person name="Kavagutti S V."/>
        </authorList>
    </citation>
    <scope>NUCLEOTIDE SEQUENCE</scope>
</reference>
<organism evidence="2">
    <name type="scientific">uncultured Caudovirales phage</name>
    <dbReference type="NCBI Taxonomy" id="2100421"/>
    <lineage>
        <taxon>Viruses</taxon>
        <taxon>Duplodnaviria</taxon>
        <taxon>Heunggongvirae</taxon>
        <taxon>Uroviricota</taxon>
        <taxon>Caudoviricetes</taxon>
        <taxon>Peduoviridae</taxon>
        <taxon>Maltschvirus</taxon>
        <taxon>Maltschvirus maltsch</taxon>
    </lineage>
</organism>
<dbReference type="EMBL" id="LR796167">
    <property type="protein sequence ID" value="CAB4122668.1"/>
    <property type="molecule type" value="Genomic_DNA"/>
</dbReference>
<sequence>MKIHHLYQEIFEAKEPKVHDLLAHHMPHTLTFPDMDPNYEFYRFVVAMAGTPETNNAGETSPLRDIPLAVAYAPQEAEMIQKVCHKMGIKHTVLASKHSTELPTTHKVSPVPKRRKFE</sequence>
<evidence type="ECO:0000313" key="2">
    <source>
        <dbReference type="EMBL" id="CAB4122668.1"/>
    </source>
</evidence>
<accession>A0A6J5KKB4</accession>
<name>A0A6J5KKB4_9CAUD</name>
<gene>
    <name evidence="2" type="ORF">UFOVP29_50</name>
</gene>
<protein>
    <submittedName>
        <fullName evidence="2">Uncharacterized protein</fullName>
    </submittedName>
</protein>
<proteinExistence type="predicted"/>
<feature type="region of interest" description="Disordered" evidence="1">
    <location>
        <begin position="98"/>
        <end position="118"/>
    </location>
</feature>